<proteinExistence type="predicted"/>
<dbReference type="Pfam" id="PF01262">
    <property type="entry name" value="AlaDh_PNT_C"/>
    <property type="match status" value="1"/>
</dbReference>
<evidence type="ECO:0000313" key="13">
    <source>
        <dbReference type="EMBL" id="SHE34000.1"/>
    </source>
</evidence>
<dbReference type="InterPro" id="IPR007886">
    <property type="entry name" value="AlaDH/PNT_N"/>
</dbReference>
<dbReference type="EC" id="7.1.1.1" evidence="2"/>
<evidence type="ECO:0000259" key="11">
    <source>
        <dbReference type="SMART" id="SM01002"/>
    </source>
</evidence>
<dbReference type="SMART" id="SM01002">
    <property type="entry name" value="AlaDh_PNT_C"/>
    <property type="match status" value="1"/>
</dbReference>
<comment type="catalytic activity">
    <reaction evidence="7">
        <text>NAD(+) + NADPH + H(+)(in) = NADH + NADP(+) + H(+)(out)</text>
        <dbReference type="Rhea" id="RHEA:47992"/>
        <dbReference type="ChEBI" id="CHEBI:15378"/>
        <dbReference type="ChEBI" id="CHEBI:57540"/>
        <dbReference type="ChEBI" id="CHEBI:57783"/>
        <dbReference type="ChEBI" id="CHEBI:57945"/>
        <dbReference type="ChEBI" id="CHEBI:58349"/>
        <dbReference type="EC" id="7.1.1.1"/>
    </reaction>
</comment>
<dbReference type="FunFam" id="3.40.50.720:FF:000188">
    <property type="entry name" value="NAD(P) transhydrogenase alpha subunit 1"/>
    <property type="match status" value="1"/>
</dbReference>
<dbReference type="PANTHER" id="PTHR10160">
    <property type="entry name" value="NAD(P) TRANSHYDROGENASE"/>
    <property type="match status" value="1"/>
</dbReference>
<dbReference type="Proteomes" id="UP000184164">
    <property type="component" value="Unassembled WGS sequence"/>
</dbReference>
<evidence type="ECO:0000259" key="12">
    <source>
        <dbReference type="SMART" id="SM01003"/>
    </source>
</evidence>
<dbReference type="SMART" id="SM01003">
    <property type="entry name" value="AlaDh_PNT_N"/>
    <property type="match status" value="1"/>
</dbReference>
<dbReference type="SUPFAM" id="SSF51735">
    <property type="entry name" value="NAD(P)-binding Rossmann-fold domains"/>
    <property type="match status" value="1"/>
</dbReference>
<evidence type="ECO:0000256" key="2">
    <source>
        <dbReference type="ARBA" id="ARBA00012943"/>
    </source>
</evidence>
<dbReference type="OrthoDB" id="9804592at2"/>
<keyword evidence="3" id="KW-0547">Nucleotide-binding</keyword>
<evidence type="ECO:0000256" key="8">
    <source>
        <dbReference type="ARBA" id="ARBA00071353"/>
    </source>
</evidence>
<name>A0A1M4SP49_9BACT</name>
<accession>A0A1M4SP49</accession>
<evidence type="ECO:0000256" key="7">
    <source>
        <dbReference type="ARBA" id="ARBA00048202"/>
    </source>
</evidence>
<dbReference type="PANTHER" id="PTHR10160:SF19">
    <property type="entry name" value="PROTON-TRANSLOCATING NAD(P)(+) TRANSHYDROGENASE"/>
    <property type="match status" value="1"/>
</dbReference>
<evidence type="ECO:0000256" key="1">
    <source>
        <dbReference type="ARBA" id="ARBA00003943"/>
    </source>
</evidence>
<dbReference type="GO" id="GO:0006740">
    <property type="term" value="P:NADPH regeneration"/>
    <property type="evidence" value="ECO:0007669"/>
    <property type="project" value="TreeGrafter"/>
</dbReference>
<dbReference type="CDD" id="cd05304">
    <property type="entry name" value="Rubrum_tdh"/>
    <property type="match status" value="1"/>
</dbReference>
<dbReference type="GO" id="GO:0050661">
    <property type="term" value="F:NADP binding"/>
    <property type="evidence" value="ECO:0007669"/>
    <property type="project" value="TreeGrafter"/>
</dbReference>
<dbReference type="SUPFAM" id="SSF52283">
    <property type="entry name" value="Formate/glycerate dehydrogenase catalytic domain-like"/>
    <property type="match status" value="1"/>
</dbReference>
<dbReference type="GO" id="GO:0008750">
    <property type="term" value="F:proton-translocating NAD(P)+ transhydrogenase activity"/>
    <property type="evidence" value="ECO:0007669"/>
    <property type="project" value="UniProtKB-EC"/>
</dbReference>
<evidence type="ECO:0000256" key="3">
    <source>
        <dbReference type="ARBA" id="ARBA00022741"/>
    </source>
</evidence>
<evidence type="ECO:0000256" key="10">
    <source>
        <dbReference type="ARBA" id="ARBA00084087"/>
    </source>
</evidence>
<dbReference type="InterPro" id="IPR007698">
    <property type="entry name" value="AlaDH/PNT_NAD(H)-bd"/>
</dbReference>
<dbReference type="EMBL" id="FQUM01000001">
    <property type="protein sequence ID" value="SHE34000.1"/>
    <property type="molecule type" value="Genomic_DNA"/>
</dbReference>
<dbReference type="Gene3D" id="3.40.50.720">
    <property type="entry name" value="NAD(P)-binding Rossmann-like Domain"/>
    <property type="match status" value="2"/>
</dbReference>
<dbReference type="STRING" id="1484053.SAMN05444274_10198"/>
<reference evidence="13 14" key="1">
    <citation type="submission" date="2016-11" db="EMBL/GenBank/DDBJ databases">
        <authorList>
            <person name="Jaros S."/>
            <person name="Januszkiewicz K."/>
            <person name="Wedrychowicz H."/>
        </authorList>
    </citation>
    <scope>NUCLEOTIDE SEQUENCE [LARGE SCALE GENOMIC DNA]</scope>
    <source>
        <strain evidence="13 14">DSM 26910</strain>
    </source>
</reference>
<evidence type="ECO:0000256" key="6">
    <source>
        <dbReference type="ARBA" id="ARBA00023027"/>
    </source>
</evidence>
<protein>
    <recommendedName>
        <fullName evidence="8">NAD(P) transhydrogenase subunit alpha part 1</fullName>
        <ecNumber evidence="2">7.1.1.1</ecNumber>
    </recommendedName>
    <alternativeName>
        <fullName evidence="10">Nicotinamide nucleotide transhydrogenase subunit alpha 1</fullName>
    </alternativeName>
    <alternativeName>
        <fullName evidence="9">Pyridine nucleotide transhydrogenase subunit alpha 1</fullName>
    </alternativeName>
</protein>
<gene>
    <name evidence="13" type="ORF">SAMN05444274_10198</name>
</gene>
<evidence type="ECO:0000256" key="5">
    <source>
        <dbReference type="ARBA" id="ARBA00022967"/>
    </source>
</evidence>
<dbReference type="InterPro" id="IPR036291">
    <property type="entry name" value="NAD(P)-bd_dom_sf"/>
</dbReference>
<feature type="domain" description="Alanine dehydrogenase/pyridine nucleotide transhydrogenase NAD(H)-binding" evidence="11">
    <location>
        <begin position="146"/>
        <end position="310"/>
    </location>
</feature>
<evidence type="ECO:0000256" key="9">
    <source>
        <dbReference type="ARBA" id="ARBA00076996"/>
    </source>
</evidence>
<dbReference type="NCBIfam" id="NF006942">
    <property type="entry name" value="PRK09424.1"/>
    <property type="match status" value="1"/>
</dbReference>
<feature type="domain" description="Alanine dehydrogenase/pyridine nucleotide transhydrogenase N-terminal" evidence="12">
    <location>
        <begin position="4"/>
        <end position="137"/>
    </location>
</feature>
<keyword evidence="5" id="KW-1278">Translocase</keyword>
<sequence length="376" mass="40978">MILGLLKEHGDETRVALLPEIVQNLIEQKVEIFVEQSAGETAFAPDEAYREAGAKIVSRKEVFDKAEVLLQIQPPSEEDVNNIKDSQVWISAFNPLWETDLVKQFREKKITTFSLDSIPRSTRAQAMDILSSMATVAGYKAVLEAALELPTFFPMFMTAAGTIRPANVLILGAGVAGLQAIATARKLGAQVYVFDVRSAVKEEVQSLGGKFVEVEGATEDKAAGGYAVEQTEEYKKKQQEAIDAQAIKSNVIICTAQIPGRKAPLLVAKDTVEKMKEGSVIIDLAASTGGNCELTENNKTVTFQGKTIIGQSNYPAKTPLDASRMFGKNVFNFLKLIIGEGGTLNLNFDDDIVKGTCITHKGELYNERVKSVIENN</sequence>
<dbReference type="GO" id="GO:0005886">
    <property type="term" value="C:plasma membrane"/>
    <property type="evidence" value="ECO:0007669"/>
    <property type="project" value="TreeGrafter"/>
</dbReference>
<dbReference type="Pfam" id="PF05222">
    <property type="entry name" value="AlaDh_PNT_N"/>
    <property type="match status" value="1"/>
</dbReference>
<keyword evidence="4" id="KW-0521">NADP</keyword>
<dbReference type="RefSeq" id="WP_072997956.1">
    <property type="nucleotide sequence ID" value="NZ_FQUM01000001.1"/>
</dbReference>
<keyword evidence="14" id="KW-1185">Reference proteome</keyword>
<evidence type="ECO:0000313" key="14">
    <source>
        <dbReference type="Proteomes" id="UP000184164"/>
    </source>
</evidence>
<comment type="function">
    <text evidence="1">The transhydrogenation between NADH and NADP is coupled to respiration and ATP hydrolysis and functions as a proton pump across the membrane.</text>
</comment>
<organism evidence="13 14">
    <name type="scientific">Mariniphaga anaerophila</name>
    <dbReference type="NCBI Taxonomy" id="1484053"/>
    <lineage>
        <taxon>Bacteria</taxon>
        <taxon>Pseudomonadati</taxon>
        <taxon>Bacteroidota</taxon>
        <taxon>Bacteroidia</taxon>
        <taxon>Marinilabiliales</taxon>
        <taxon>Prolixibacteraceae</taxon>
        <taxon>Mariniphaga</taxon>
    </lineage>
</organism>
<dbReference type="AlphaFoldDB" id="A0A1M4SP49"/>
<evidence type="ECO:0000256" key="4">
    <source>
        <dbReference type="ARBA" id="ARBA00022857"/>
    </source>
</evidence>
<keyword evidence="6" id="KW-0520">NAD</keyword>